<sequence length="101" mass="11201">MVSTCGRDTLLKDSLSPRTHMMQNLDHILRTSAFRLGDLKVVNGTMGHASDLWYGPSGFGGFNCPATFEWVFKEGSVVAEVLNQMGMWTAENRAIRTSAFE</sequence>
<gene>
    <name evidence="1" type="ORF">AVEN_122650_1</name>
</gene>
<reference evidence="1 2" key="1">
    <citation type="journal article" date="2019" name="Sci. Rep.">
        <title>Orb-weaving spider Araneus ventricosus genome elucidates the spidroin gene catalogue.</title>
        <authorList>
            <person name="Kono N."/>
            <person name="Nakamura H."/>
            <person name="Ohtoshi R."/>
            <person name="Moran D.A.P."/>
            <person name="Shinohara A."/>
            <person name="Yoshida Y."/>
            <person name="Fujiwara M."/>
            <person name="Mori M."/>
            <person name="Tomita M."/>
            <person name="Arakawa K."/>
        </authorList>
    </citation>
    <scope>NUCLEOTIDE SEQUENCE [LARGE SCALE GENOMIC DNA]</scope>
</reference>
<dbReference type="EMBL" id="BGPR01000929">
    <property type="protein sequence ID" value="GBM40437.1"/>
    <property type="molecule type" value="Genomic_DNA"/>
</dbReference>
<evidence type="ECO:0000313" key="1">
    <source>
        <dbReference type="EMBL" id="GBM40437.1"/>
    </source>
</evidence>
<protein>
    <submittedName>
        <fullName evidence="1">Uncharacterized protein</fullName>
    </submittedName>
</protein>
<comment type="caution">
    <text evidence="1">The sequence shown here is derived from an EMBL/GenBank/DDBJ whole genome shotgun (WGS) entry which is preliminary data.</text>
</comment>
<evidence type="ECO:0000313" key="2">
    <source>
        <dbReference type="Proteomes" id="UP000499080"/>
    </source>
</evidence>
<proteinExistence type="predicted"/>
<dbReference type="OrthoDB" id="103349at2759"/>
<accession>A0A4Y2FHG5</accession>
<keyword evidence="2" id="KW-1185">Reference proteome</keyword>
<dbReference type="Proteomes" id="UP000499080">
    <property type="component" value="Unassembled WGS sequence"/>
</dbReference>
<dbReference type="AlphaFoldDB" id="A0A4Y2FHG5"/>
<name>A0A4Y2FHG5_ARAVE</name>
<organism evidence="1 2">
    <name type="scientific">Araneus ventricosus</name>
    <name type="common">Orbweaver spider</name>
    <name type="synonym">Epeira ventricosa</name>
    <dbReference type="NCBI Taxonomy" id="182803"/>
    <lineage>
        <taxon>Eukaryota</taxon>
        <taxon>Metazoa</taxon>
        <taxon>Ecdysozoa</taxon>
        <taxon>Arthropoda</taxon>
        <taxon>Chelicerata</taxon>
        <taxon>Arachnida</taxon>
        <taxon>Araneae</taxon>
        <taxon>Araneomorphae</taxon>
        <taxon>Entelegynae</taxon>
        <taxon>Araneoidea</taxon>
        <taxon>Araneidae</taxon>
        <taxon>Araneus</taxon>
    </lineage>
</organism>